<dbReference type="PANTHER" id="PTHR38537">
    <property type="entry name" value="JITTERBUG, ISOFORM N"/>
    <property type="match status" value="1"/>
</dbReference>
<comment type="similarity">
    <text evidence="1">Belongs to the filamin family.</text>
</comment>
<dbReference type="SMART" id="SM00557">
    <property type="entry name" value="IG_FLMN"/>
    <property type="match status" value="2"/>
</dbReference>
<dbReference type="InterPro" id="IPR044801">
    <property type="entry name" value="Filamin"/>
</dbReference>
<reference evidence="7" key="1">
    <citation type="submission" date="2025-08" db="UniProtKB">
        <authorList>
            <consortium name="RefSeq"/>
        </authorList>
    </citation>
    <scope>IDENTIFICATION</scope>
</reference>
<dbReference type="Pfam" id="PF00307">
    <property type="entry name" value="CH"/>
    <property type="match status" value="2"/>
</dbReference>
<evidence type="ECO:0000313" key="6">
    <source>
        <dbReference type="Proteomes" id="UP001652625"/>
    </source>
</evidence>
<dbReference type="SUPFAM" id="SSF47576">
    <property type="entry name" value="Calponin-homology domain, CH-domain"/>
    <property type="match status" value="1"/>
</dbReference>
<accession>A0ABM4C0C9</accession>
<evidence type="ECO:0000256" key="4">
    <source>
        <dbReference type="PROSITE-ProRule" id="PRU00087"/>
    </source>
</evidence>
<dbReference type="InterPro" id="IPR036872">
    <property type="entry name" value="CH_dom_sf"/>
</dbReference>
<dbReference type="GeneID" id="100204239"/>
<dbReference type="PANTHER" id="PTHR38537:SF8">
    <property type="entry name" value="FILAMIN-A"/>
    <property type="match status" value="1"/>
</dbReference>
<organism evidence="6 7">
    <name type="scientific">Hydra vulgaris</name>
    <name type="common">Hydra</name>
    <name type="synonym">Hydra attenuata</name>
    <dbReference type="NCBI Taxonomy" id="6087"/>
    <lineage>
        <taxon>Eukaryota</taxon>
        <taxon>Metazoa</taxon>
        <taxon>Cnidaria</taxon>
        <taxon>Hydrozoa</taxon>
        <taxon>Hydroidolina</taxon>
        <taxon>Anthoathecata</taxon>
        <taxon>Aplanulata</taxon>
        <taxon>Hydridae</taxon>
        <taxon>Hydra</taxon>
    </lineage>
</organism>
<dbReference type="SUPFAM" id="SSF81296">
    <property type="entry name" value="E set domains"/>
    <property type="match status" value="2"/>
</dbReference>
<dbReference type="InterPro" id="IPR017868">
    <property type="entry name" value="Filamin/ABP280_repeat-like"/>
</dbReference>
<dbReference type="PROSITE" id="PS50021">
    <property type="entry name" value="CH"/>
    <property type="match status" value="2"/>
</dbReference>
<dbReference type="InterPro" id="IPR001715">
    <property type="entry name" value="CH_dom"/>
</dbReference>
<dbReference type="SMART" id="SM00033">
    <property type="entry name" value="CH"/>
    <property type="match status" value="2"/>
</dbReference>
<evidence type="ECO:0000313" key="7">
    <source>
        <dbReference type="RefSeq" id="XP_065654997.1"/>
    </source>
</evidence>
<evidence type="ECO:0000256" key="2">
    <source>
        <dbReference type="ARBA" id="ARBA00022737"/>
    </source>
</evidence>
<dbReference type="Gene3D" id="1.10.418.10">
    <property type="entry name" value="Calponin-like domain"/>
    <property type="match status" value="2"/>
</dbReference>
<feature type="domain" description="Calponin-homology (CH)" evidence="5">
    <location>
        <begin position="19"/>
        <end position="121"/>
    </location>
</feature>
<dbReference type="InterPro" id="IPR036249">
    <property type="entry name" value="Thioredoxin-like_sf"/>
</dbReference>
<dbReference type="InterPro" id="IPR013783">
    <property type="entry name" value="Ig-like_fold"/>
</dbReference>
<keyword evidence="2" id="KW-0677">Repeat</keyword>
<protein>
    <submittedName>
        <fullName evidence="7">Filamin-C isoform X1</fullName>
    </submittedName>
</protein>
<evidence type="ECO:0000256" key="1">
    <source>
        <dbReference type="ARBA" id="ARBA00009238"/>
    </source>
</evidence>
<sequence length="669" mass="76527">MRKKKNLDEQKSFRSQDSQIQEKAFIRWCNLFLKSKGFEIDKIIDLQDGVYLIILLEILSGKKLQENIIDGDEDYVNNWKIILKHLENEGISILNPVDNNDEASIIQSLTFILWEIILRYQIFDETITDMTLLNVDYNRVSRNLLKWVQSKIPNCRIENFTSDWTDGIALCLLVNAIRPDTIPQTMFQNKYNPEMNVRLACTTAEDELGIPELIAPYDIANGNVDEKSMITYIAIFRSADRMVRRGIKTKTYTSDFSMSESETESIFDKDGSKALQKKLGIPYKSPRCLAFGAGLRWGQVGRPTDFIVRLNGAQASDLSVSIECRPYDHRVALYKPELQIKPIEESSYIVRYTPTRPGEYVLSIFCGGDHIEDSPFRLSVRETVLMPNRLSDEEININLDQENIQLTTKTLTNCLEENDSKSNFSENLDSKSTDIKSAPSWLDKQTRDIYRKLGKFINQETATMKAYGKGLMSGEVGVVSAFNVSTPNTERGPLSVCITCPAMSIPVPCVKTKLQPTSLLHEVLYTPTEPGIYEIEVFWSEKPIPGSPFRLTINDAEKKEVNLTENSNKLKEYCRSKNDITKTDEVKIYYSATSKNIMDHYCKDQMVQVAKENISENVLLIAADLELNSSERKVLYEKTNFKQLPLLFLNEEFLGDYDEVMDEHTKQNL</sequence>
<keyword evidence="3" id="KW-0009">Actin-binding</keyword>
<gene>
    <name evidence="7" type="primary">LOC100204239</name>
</gene>
<dbReference type="RefSeq" id="XP_065654997.1">
    <property type="nucleotide sequence ID" value="XM_065798925.1"/>
</dbReference>
<dbReference type="InterPro" id="IPR001298">
    <property type="entry name" value="Filamin/ABP280_rpt"/>
</dbReference>
<dbReference type="CDD" id="cd21184">
    <property type="entry name" value="CH_FLN-like_rpt2"/>
    <property type="match status" value="1"/>
</dbReference>
<feature type="repeat" description="Filamin" evidence="4">
    <location>
        <begin position="280"/>
        <end position="380"/>
    </location>
</feature>
<dbReference type="InterPro" id="IPR014756">
    <property type="entry name" value="Ig_E-set"/>
</dbReference>
<dbReference type="InterPro" id="IPR001589">
    <property type="entry name" value="Actinin_actin-bd_CS"/>
</dbReference>
<dbReference type="Pfam" id="PF00630">
    <property type="entry name" value="Filamin"/>
    <property type="match status" value="2"/>
</dbReference>
<feature type="repeat" description="Filamin" evidence="4">
    <location>
        <begin position="456"/>
        <end position="553"/>
    </location>
</feature>
<dbReference type="Gene3D" id="3.40.30.10">
    <property type="entry name" value="Glutaredoxin"/>
    <property type="match status" value="1"/>
</dbReference>
<dbReference type="PROSITE" id="PS00019">
    <property type="entry name" value="ACTININ_1"/>
    <property type="match status" value="1"/>
</dbReference>
<evidence type="ECO:0000259" key="5">
    <source>
        <dbReference type="PROSITE" id="PS50021"/>
    </source>
</evidence>
<dbReference type="Gene3D" id="2.60.40.10">
    <property type="entry name" value="Immunoglobulins"/>
    <property type="match status" value="2"/>
</dbReference>
<dbReference type="SUPFAM" id="SSF52833">
    <property type="entry name" value="Thioredoxin-like"/>
    <property type="match status" value="1"/>
</dbReference>
<feature type="domain" description="Calponin-homology (CH)" evidence="5">
    <location>
        <begin position="138"/>
        <end position="241"/>
    </location>
</feature>
<evidence type="ECO:0000256" key="3">
    <source>
        <dbReference type="ARBA" id="ARBA00023203"/>
    </source>
</evidence>
<keyword evidence="6" id="KW-1185">Reference proteome</keyword>
<dbReference type="Proteomes" id="UP001652625">
    <property type="component" value="Chromosome 06"/>
</dbReference>
<dbReference type="PROSITE" id="PS50194">
    <property type="entry name" value="FILAMIN_REPEAT"/>
    <property type="match status" value="2"/>
</dbReference>
<proteinExistence type="inferred from homology"/>
<name>A0ABM4C0C9_HYDVU</name>